<name>A0ACC2IHF3_9PLEO</name>
<accession>A0ACC2IHF3</accession>
<evidence type="ECO:0000313" key="2">
    <source>
        <dbReference type="Proteomes" id="UP001153331"/>
    </source>
</evidence>
<keyword evidence="2" id="KW-1185">Reference proteome</keyword>
<dbReference type="EMBL" id="JAPHNI010000188">
    <property type="protein sequence ID" value="KAJ8114534.1"/>
    <property type="molecule type" value="Genomic_DNA"/>
</dbReference>
<evidence type="ECO:0000313" key="1">
    <source>
        <dbReference type="EMBL" id="KAJ8114534.1"/>
    </source>
</evidence>
<gene>
    <name evidence="1" type="ORF">OPT61_g3607</name>
</gene>
<protein>
    <submittedName>
        <fullName evidence="1">Uncharacterized protein</fullName>
    </submittedName>
</protein>
<dbReference type="Proteomes" id="UP001153331">
    <property type="component" value="Unassembled WGS sequence"/>
</dbReference>
<comment type="caution">
    <text evidence="1">The sequence shown here is derived from an EMBL/GenBank/DDBJ whole genome shotgun (WGS) entry which is preliminary data.</text>
</comment>
<organism evidence="1 2">
    <name type="scientific">Boeremia exigua</name>
    <dbReference type="NCBI Taxonomy" id="749465"/>
    <lineage>
        <taxon>Eukaryota</taxon>
        <taxon>Fungi</taxon>
        <taxon>Dikarya</taxon>
        <taxon>Ascomycota</taxon>
        <taxon>Pezizomycotina</taxon>
        <taxon>Dothideomycetes</taxon>
        <taxon>Pleosporomycetidae</taxon>
        <taxon>Pleosporales</taxon>
        <taxon>Pleosporineae</taxon>
        <taxon>Didymellaceae</taxon>
        <taxon>Boeremia</taxon>
    </lineage>
</organism>
<reference evidence="1" key="1">
    <citation type="submission" date="2022-11" db="EMBL/GenBank/DDBJ databases">
        <title>Genome Sequence of Boeremia exigua.</title>
        <authorList>
            <person name="Buettner E."/>
        </authorList>
    </citation>
    <scope>NUCLEOTIDE SEQUENCE</scope>
    <source>
        <strain evidence="1">CU02</strain>
    </source>
</reference>
<proteinExistence type="predicted"/>
<sequence>MSKRKRPAISNTGRPPPKRARQDEGQDSTKPPAAPTTPRFARMKKSGGKAAESRNQEQEFNEIVADAEAGGQGLNRATRVTRQRHNLADDDDDQPAANDAGSRKDKGKGKAPALGGSEAPKKTSSGSSKKAKKGGKKDPWDRPQSRGRRASLDEDYTPDKPDTSDKYSIRRILGERNVGNRTFYMVDWYPTWVNAASVRQREVDDWRANEEETFQWGKDTV</sequence>